<feature type="transmembrane region" description="Helical" evidence="2">
    <location>
        <begin position="189"/>
        <end position="212"/>
    </location>
</feature>
<gene>
    <name evidence="3" type="ORF">TWF481_006666</name>
</gene>
<feature type="compositionally biased region" description="Acidic residues" evidence="1">
    <location>
        <begin position="240"/>
        <end position="254"/>
    </location>
</feature>
<keyword evidence="4" id="KW-1185">Reference proteome</keyword>
<evidence type="ECO:0000313" key="3">
    <source>
        <dbReference type="EMBL" id="KAK6504727.1"/>
    </source>
</evidence>
<keyword evidence="2" id="KW-0472">Membrane</keyword>
<keyword evidence="2" id="KW-1133">Transmembrane helix</keyword>
<dbReference type="EMBL" id="JAVHJL010000004">
    <property type="protein sequence ID" value="KAK6504727.1"/>
    <property type="molecule type" value="Genomic_DNA"/>
</dbReference>
<name>A0AAV9W968_9PEZI</name>
<evidence type="ECO:0000256" key="1">
    <source>
        <dbReference type="SAM" id="MobiDB-lite"/>
    </source>
</evidence>
<evidence type="ECO:0008006" key="5">
    <source>
        <dbReference type="Google" id="ProtNLM"/>
    </source>
</evidence>
<comment type="caution">
    <text evidence="3">The sequence shown here is derived from an EMBL/GenBank/DDBJ whole genome shotgun (WGS) entry which is preliminary data.</text>
</comment>
<organism evidence="3 4">
    <name type="scientific">Arthrobotrys musiformis</name>
    <dbReference type="NCBI Taxonomy" id="47236"/>
    <lineage>
        <taxon>Eukaryota</taxon>
        <taxon>Fungi</taxon>
        <taxon>Dikarya</taxon>
        <taxon>Ascomycota</taxon>
        <taxon>Pezizomycotina</taxon>
        <taxon>Orbiliomycetes</taxon>
        <taxon>Orbiliales</taxon>
        <taxon>Orbiliaceae</taxon>
        <taxon>Arthrobotrys</taxon>
    </lineage>
</organism>
<dbReference type="Proteomes" id="UP001370758">
    <property type="component" value="Unassembled WGS sequence"/>
</dbReference>
<feature type="transmembrane region" description="Helical" evidence="2">
    <location>
        <begin position="78"/>
        <end position="101"/>
    </location>
</feature>
<evidence type="ECO:0000313" key="4">
    <source>
        <dbReference type="Proteomes" id="UP001370758"/>
    </source>
</evidence>
<accession>A0AAV9W968</accession>
<feature type="region of interest" description="Disordered" evidence="1">
    <location>
        <begin position="238"/>
        <end position="290"/>
    </location>
</feature>
<keyword evidence="2" id="KW-0812">Transmembrane</keyword>
<sequence length="317" mass="34470">MRLHTTGLLSLVASAMFLITAILGGIALWFSPIKSNALFSGLPITTILLGVADYLTTDRSARSLSALRRGSKRPLPPFLVAVNLALLVLPTVLIALGAPYLGGGVAKCQLKDTWQAWYSAHDENAIKGIQSSLQCCGFGKATEMPFPFYKGPLKKGPGEKPEVPADTCAKALGRNTACGPLLEDQLKVAFGLVIGASVLAFIFRFAFILITVGYPRYAQRLFAAKSYDQTGDYRAIEEIHSDDDGDNDDEEPVEEERGRLPYTTTPPDDVPALENGANESTRLFPRSYNSQGNRQITYGVDGTVQAWQGEQRESRHT</sequence>
<feature type="transmembrane region" description="Helical" evidence="2">
    <location>
        <begin position="7"/>
        <end position="31"/>
    </location>
</feature>
<reference evidence="3 4" key="1">
    <citation type="submission" date="2023-08" db="EMBL/GenBank/DDBJ databases">
        <authorList>
            <person name="Palmer J.M."/>
        </authorList>
    </citation>
    <scope>NUCLEOTIDE SEQUENCE [LARGE SCALE GENOMIC DNA]</scope>
    <source>
        <strain evidence="3 4">TWF481</strain>
    </source>
</reference>
<evidence type="ECO:0000256" key="2">
    <source>
        <dbReference type="SAM" id="Phobius"/>
    </source>
</evidence>
<feature type="transmembrane region" description="Helical" evidence="2">
    <location>
        <begin position="37"/>
        <end position="57"/>
    </location>
</feature>
<feature type="compositionally biased region" description="Polar residues" evidence="1">
    <location>
        <begin position="277"/>
        <end position="290"/>
    </location>
</feature>
<dbReference type="AlphaFoldDB" id="A0AAV9W968"/>
<protein>
    <recommendedName>
        <fullName evidence="5">Tetraspanin Tsp3</fullName>
    </recommendedName>
</protein>
<proteinExistence type="predicted"/>